<evidence type="ECO:0000313" key="3">
    <source>
        <dbReference type="Proteomes" id="UP000675968"/>
    </source>
</evidence>
<evidence type="ECO:0000256" key="1">
    <source>
        <dbReference type="SAM" id="Phobius"/>
    </source>
</evidence>
<feature type="transmembrane region" description="Helical" evidence="1">
    <location>
        <begin position="136"/>
        <end position="158"/>
    </location>
</feature>
<feature type="transmembrane region" description="Helical" evidence="1">
    <location>
        <begin position="12"/>
        <end position="33"/>
    </location>
</feature>
<keyword evidence="2" id="KW-0378">Hydrolase</keyword>
<keyword evidence="1" id="KW-0812">Transmembrane</keyword>
<reference evidence="2" key="1">
    <citation type="submission" date="2021-03" db="EMBL/GenBank/DDBJ databases">
        <authorList>
            <person name="Jaffe A."/>
        </authorList>
    </citation>
    <scope>NUCLEOTIDE SEQUENCE</scope>
    <source>
        <strain evidence="2">RIFCSPLOWO2_01_FULL_AR10_48_17</strain>
    </source>
</reference>
<organism evidence="2 3">
    <name type="scientific">Candidatus Iainarchaeum sp</name>
    <dbReference type="NCBI Taxonomy" id="3101447"/>
    <lineage>
        <taxon>Archaea</taxon>
        <taxon>Candidatus Iainarchaeota</taxon>
        <taxon>Candidatus Iainarchaeia</taxon>
        <taxon>Candidatus Iainarchaeales</taxon>
        <taxon>Candidatus Iainarchaeaceae</taxon>
        <taxon>Candidatus Iainarchaeum</taxon>
    </lineage>
</organism>
<dbReference type="Proteomes" id="UP000675968">
    <property type="component" value="Unassembled WGS sequence"/>
</dbReference>
<keyword evidence="1" id="KW-0472">Membrane</keyword>
<keyword evidence="1" id="KW-1133">Transmembrane helix</keyword>
<proteinExistence type="predicted"/>
<accession>A0A8T4LD32</accession>
<sequence>MPFTPFHLGPGLFFGTVLFGLLHFPAFLAANLLPDIEPLLIILTNTPQPLHGFFHTFLGATLLGIGFGLLMVRLDPWIQKILQPISLNQSFPRFQIIASAVIGTNLHVLFDAPLYSDITPFFPLVENFLFETVSSSNAYTLCVVLGLIGIVLGTNRLLKTH</sequence>
<gene>
    <name evidence="2" type="ORF">J4215_01475</name>
</gene>
<dbReference type="EMBL" id="JAGVWC010000008">
    <property type="protein sequence ID" value="MBS3061235.1"/>
    <property type="molecule type" value="Genomic_DNA"/>
</dbReference>
<dbReference type="GO" id="GO:0016787">
    <property type="term" value="F:hydrolase activity"/>
    <property type="evidence" value="ECO:0007669"/>
    <property type="project" value="UniProtKB-KW"/>
</dbReference>
<feature type="transmembrane region" description="Helical" evidence="1">
    <location>
        <begin position="53"/>
        <end position="74"/>
    </location>
</feature>
<evidence type="ECO:0000313" key="2">
    <source>
        <dbReference type="EMBL" id="MBS3061235.1"/>
    </source>
</evidence>
<name>A0A8T4LD32_9ARCH</name>
<protein>
    <submittedName>
        <fullName evidence="2">Hydrolase</fullName>
    </submittedName>
</protein>
<feature type="transmembrane region" description="Helical" evidence="1">
    <location>
        <begin position="94"/>
        <end position="116"/>
    </location>
</feature>
<dbReference type="AlphaFoldDB" id="A0A8T4LD32"/>
<reference evidence="2" key="2">
    <citation type="submission" date="2021-05" db="EMBL/GenBank/DDBJ databases">
        <title>Protein family content uncovers lineage relationships and bacterial pathway maintenance mechanisms in DPANN archaea.</title>
        <authorList>
            <person name="Castelle C.J."/>
            <person name="Meheust R."/>
            <person name="Jaffe A.L."/>
            <person name="Seitz K."/>
            <person name="Gong X."/>
            <person name="Baker B.J."/>
            <person name="Banfield J.F."/>
        </authorList>
    </citation>
    <scope>NUCLEOTIDE SEQUENCE</scope>
    <source>
        <strain evidence="2">RIFCSPLOWO2_01_FULL_AR10_48_17</strain>
    </source>
</reference>
<comment type="caution">
    <text evidence="2">The sequence shown here is derived from an EMBL/GenBank/DDBJ whole genome shotgun (WGS) entry which is preliminary data.</text>
</comment>